<comment type="caution">
    <text evidence="2">The sequence shown here is derived from an EMBL/GenBank/DDBJ whole genome shotgun (WGS) entry which is preliminary data.</text>
</comment>
<protein>
    <submittedName>
        <fullName evidence="2">Uncharacterized protein</fullName>
    </submittedName>
</protein>
<sequence length="89" mass="10556">SHVDDPKFEVSQGALMKILENKGVNPMINAQQLSDEQVCNALNKVSIKVEERLFRRNDRIRFLEEELEKKKEELIEKRKYLKQEELINT</sequence>
<keyword evidence="1" id="KW-0175">Coiled coil</keyword>
<keyword evidence="3" id="KW-1185">Reference proteome</keyword>
<dbReference type="EMBL" id="JAHRHJ020000010">
    <property type="protein sequence ID" value="KAH9298146.1"/>
    <property type="molecule type" value="Genomic_DNA"/>
</dbReference>
<feature type="non-terminal residue" evidence="2">
    <location>
        <position position="1"/>
    </location>
</feature>
<evidence type="ECO:0000256" key="1">
    <source>
        <dbReference type="SAM" id="Coils"/>
    </source>
</evidence>
<proteinExistence type="predicted"/>
<feature type="coiled-coil region" evidence="1">
    <location>
        <begin position="53"/>
        <end position="84"/>
    </location>
</feature>
<gene>
    <name evidence="2" type="ORF">KI387_029828</name>
</gene>
<accession>A0AA38CAS4</accession>
<dbReference type="Proteomes" id="UP000824469">
    <property type="component" value="Unassembled WGS sequence"/>
</dbReference>
<evidence type="ECO:0000313" key="2">
    <source>
        <dbReference type="EMBL" id="KAH9298146.1"/>
    </source>
</evidence>
<reference evidence="2 3" key="1">
    <citation type="journal article" date="2021" name="Nat. Plants">
        <title>The Taxus genome provides insights into paclitaxel biosynthesis.</title>
        <authorList>
            <person name="Xiong X."/>
            <person name="Gou J."/>
            <person name="Liao Q."/>
            <person name="Li Y."/>
            <person name="Zhou Q."/>
            <person name="Bi G."/>
            <person name="Li C."/>
            <person name="Du R."/>
            <person name="Wang X."/>
            <person name="Sun T."/>
            <person name="Guo L."/>
            <person name="Liang H."/>
            <person name="Lu P."/>
            <person name="Wu Y."/>
            <person name="Zhang Z."/>
            <person name="Ro D.K."/>
            <person name="Shang Y."/>
            <person name="Huang S."/>
            <person name="Yan J."/>
        </authorList>
    </citation>
    <scope>NUCLEOTIDE SEQUENCE [LARGE SCALE GENOMIC DNA]</scope>
    <source>
        <strain evidence="2">Ta-2019</strain>
    </source>
</reference>
<evidence type="ECO:0000313" key="3">
    <source>
        <dbReference type="Proteomes" id="UP000824469"/>
    </source>
</evidence>
<feature type="non-terminal residue" evidence="2">
    <location>
        <position position="89"/>
    </location>
</feature>
<organism evidence="2 3">
    <name type="scientific">Taxus chinensis</name>
    <name type="common">Chinese yew</name>
    <name type="synonym">Taxus wallichiana var. chinensis</name>
    <dbReference type="NCBI Taxonomy" id="29808"/>
    <lineage>
        <taxon>Eukaryota</taxon>
        <taxon>Viridiplantae</taxon>
        <taxon>Streptophyta</taxon>
        <taxon>Embryophyta</taxon>
        <taxon>Tracheophyta</taxon>
        <taxon>Spermatophyta</taxon>
        <taxon>Pinopsida</taxon>
        <taxon>Pinidae</taxon>
        <taxon>Conifers II</taxon>
        <taxon>Cupressales</taxon>
        <taxon>Taxaceae</taxon>
        <taxon>Taxus</taxon>
    </lineage>
</organism>
<dbReference type="AlphaFoldDB" id="A0AA38CAS4"/>
<name>A0AA38CAS4_TAXCH</name>